<keyword evidence="2" id="KW-1185">Reference proteome</keyword>
<organism evidence="1 2">
    <name type="scientific">Herbidospora galbida</name>
    <dbReference type="NCBI Taxonomy" id="2575442"/>
    <lineage>
        <taxon>Bacteria</taxon>
        <taxon>Bacillati</taxon>
        <taxon>Actinomycetota</taxon>
        <taxon>Actinomycetes</taxon>
        <taxon>Streptosporangiales</taxon>
        <taxon>Streptosporangiaceae</taxon>
        <taxon>Herbidospora</taxon>
    </lineage>
</organism>
<reference evidence="1 2" key="1">
    <citation type="submission" date="2019-04" db="EMBL/GenBank/DDBJ databases">
        <title>Herbidospora sp. NEAU-GS14.nov., a novel actinomycete isolated from soil.</title>
        <authorList>
            <person name="Han L."/>
        </authorList>
    </citation>
    <scope>NUCLEOTIDE SEQUENCE [LARGE SCALE GENOMIC DNA]</scope>
    <source>
        <strain evidence="1 2">NEAU-GS14</strain>
    </source>
</reference>
<evidence type="ECO:0000313" key="1">
    <source>
        <dbReference type="EMBL" id="TKK84669.1"/>
    </source>
</evidence>
<sequence>MHNEIEEQDPQIIYTAYASRMIYDMAHTFGVPERIPAIYSALGMTPPSEEGRDLAEEQSRFRRLYIKKTEEHLMALSQIAAQICAAVILNSPANEAASIPPEVAAQMTEQTAAAIFAGAAAIHAQNTYDYLDSEGLTPW</sequence>
<gene>
    <name evidence="1" type="ORF">FDA94_29080</name>
</gene>
<protein>
    <submittedName>
        <fullName evidence="1">Uncharacterized protein</fullName>
    </submittedName>
</protein>
<dbReference type="Proteomes" id="UP000308705">
    <property type="component" value="Unassembled WGS sequence"/>
</dbReference>
<dbReference type="AlphaFoldDB" id="A0A4U3M8T1"/>
<name>A0A4U3M8T1_9ACTN</name>
<proteinExistence type="predicted"/>
<comment type="caution">
    <text evidence="1">The sequence shown here is derived from an EMBL/GenBank/DDBJ whole genome shotgun (WGS) entry which is preliminary data.</text>
</comment>
<accession>A0A4U3M8T1</accession>
<dbReference type="RefSeq" id="WP_137250253.1">
    <property type="nucleotide sequence ID" value="NZ_SZQA01000033.1"/>
</dbReference>
<evidence type="ECO:0000313" key="2">
    <source>
        <dbReference type="Proteomes" id="UP000308705"/>
    </source>
</evidence>
<dbReference type="EMBL" id="SZQA01000033">
    <property type="protein sequence ID" value="TKK84669.1"/>
    <property type="molecule type" value="Genomic_DNA"/>
</dbReference>